<keyword evidence="1" id="KW-0472">Membrane</keyword>
<dbReference type="AlphaFoldDB" id="A0A975FNZ4"/>
<proteinExistence type="predicted"/>
<evidence type="ECO:0008006" key="4">
    <source>
        <dbReference type="Google" id="ProtNLM"/>
    </source>
</evidence>
<keyword evidence="1" id="KW-0812">Transmembrane</keyword>
<dbReference type="Proteomes" id="UP000671914">
    <property type="component" value="Chromosome"/>
</dbReference>
<dbReference type="Pfam" id="PF09579">
    <property type="entry name" value="Spore_YtfJ"/>
    <property type="match status" value="1"/>
</dbReference>
<reference evidence="2" key="1">
    <citation type="submission" date="2021-03" db="EMBL/GenBank/DDBJ databases">
        <title>Agromyces archimandritus sp. nov., isolated from the cockroach Archimandrita tessellata.</title>
        <authorList>
            <person name="Guzman J."/>
            <person name="Ortuzar M."/>
            <person name="Poehlein A."/>
            <person name="Daniel R."/>
            <person name="Trujillo M."/>
            <person name="Vilcinskas A."/>
        </authorList>
    </citation>
    <scope>NUCLEOTIDE SEQUENCE</scope>
    <source>
        <strain evidence="2">G127AT</strain>
    </source>
</reference>
<protein>
    <recommendedName>
        <fullName evidence="4">Sporulation protein YtfJ</fullName>
    </recommendedName>
</protein>
<accession>A0A975FNZ4</accession>
<gene>
    <name evidence="2" type="ORF">G127AT_14815</name>
</gene>
<evidence type="ECO:0000313" key="3">
    <source>
        <dbReference type="Proteomes" id="UP000671914"/>
    </source>
</evidence>
<keyword evidence="3" id="KW-1185">Reference proteome</keyword>
<evidence type="ECO:0000313" key="2">
    <source>
        <dbReference type="EMBL" id="QTX04516.1"/>
    </source>
</evidence>
<name>A0A975FNZ4_9MICO</name>
<organism evidence="2 3">
    <name type="scientific">Agromyces archimandritae</name>
    <dbReference type="NCBI Taxonomy" id="2781962"/>
    <lineage>
        <taxon>Bacteria</taxon>
        <taxon>Bacillati</taxon>
        <taxon>Actinomycetota</taxon>
        <taxon>Actinomycetes</taxon>
        <taxon>Micrococcales</taxon>
        <taxon>Microbacteriaceae</taxon>
        <taxon>Agromyces</taxon>
    </lineage>
</organism>
<keyword evidence="1" id="KW-1133">Transmembrane helix</keyword>
<feature type="transmembrane region" description="Helical" evidence="1">
    <location>
        <begin position="85"/>
        <end position="104"/>
    </location>
</feature>
<dbReference type="EMBL" id="CP071696">
    <property type="protein sequence ID" value="QTX04516.1"/>
    <property type="molecule type" value="Genomic_DNA"/>
</dbReference>
<dbReference type="InterPro" id="IPR014229">
    <property type="entry name" value="Spore_YtfJ"/>
</dbReference>
<dbReference type="KEGG" id="aarc:G127AT_14815"/>
<evidence type="ECO:0000256" key="1">
    <source>
        <dbReference type="SAM" id="Phobius"/>
    </source>
</evidence>
<sequence>MADLVVELANTVGGVGVKTSYADPIDIDGTTVIPVAVGYYGFGAGTGEVESGSGGEASGGGGGGASIPVGAYIGRGDDVRFEPNLIALIAVSVPAIWVAGRALARIVRALKR</sequence>
<dbReference type="RefSeq" id="WP_210898181.1">
    <property type="nucleotide sequence ID" value="NZ_CP071696.1"/>
</dbReference>